<dbReference type="InterPro" id="IPR012340">
    <property type="entry name" value="NA-bd_OB-fold"/>
</dbReference>
<keyword evidence="1" id="KW-0472">Membrane</keyword>
<dbReference type="EMBL" id="BAAADV010000001">
    <property type="protein sequence ID" value="GAA0668973.1"/>
    <property type="molecule type" value="Genomic_DNA"/>
</dbReference>
<evidence type="ECO:0000256" key="1">
    <source>
        <dbReference type="SAM" id="Phobius"/>
    </source>
</evidence>
<accession>A0AAV3T8V4</accession>
<keyword evidence="1" id="KW-0812">Transmembrane</keyword>
<protein>
    <recommendedName>
        <fullName evidence="4">DNA-binding protein</fullName>
    </recommendedName>
</protein>
<comment type="caution">
    <text evidence="2">The sequence shown here is derived from an EMBL/GenBank/DDBJ whole genome shotgun (WGS) entry which is preliminary data.</text>
</comment>
<keyword evidence="3" id="KW-1185">Reference proteome</keyword>
<name>A0AAV3T8V4_9EURY</name>
<dbReference type="Pfam" id="PF26045">
    <property type="entry name" value="OB_2TM_halo"/>
    <property type="match status" value="1"/>
</dbReference>
<feature type="transmembrane region" description="Helical" evidence="1">
    <location>
        <begin position="124"/>
        <end position="142"/>
    </location>
</feature>
<proteinExistence type="predicted"/>
<reference evidence="2 3" key="1">
    <citation type="journal article" date="2019" name="Int. J. Syst. Evol. Microbiol.">
        <title>The Global Catalogue of Microorganisms (GCM) 10K type strain sequencing project: providing services to taxonomists for standard genome sequencing and annotation.</title>
        <authorList>
            <consortium name="The Broad Institute Genomics Platform"/>
            <consortium name="The Broad Institute Genome Sequencing Center for Infectious Disease"/>
            <person name="Wu L."/>
            <person name="Ma J."/>
        </authorList>
    </citation>
    <scope>NUCLEOTIDE SEQUENCE [LARGE SCALE GENOMIC DNA]</scope>
    <source>
        <strain evidence="2 3">JCM 16328</strain>
    </source>
</reference>
<organism evidence="2 3">
    <name type="scientific">Natronoarchaeum mannanilyticum</name>
    <dbReference type="NCBI Taxonomy" id="926360"/>
    <lineage>
        <taxon>Archaea</taxon>
        <taxon>Methanobacteriati</taxon>
        <taxon>Methanobacteriota</taxon>
        <taxon>Stenosarchaea group</taxon>
        <taxon>Halobacteria</taxon>
        <taxon>Halobacteriales</taxon>
        <taxon>Natronoarchaeaceae</taxon>
    </lineage>
</organism>
<sequence>MNRYVRMLACGLLLLGTVGLCVHYGTVYDDRWPHPTAEELDEDFDSYTGSEVLVFGEVQSVDGDSAVIHVLDRDDEVVADLTVQGVRGDVSPGSFIQVYGTLHADRTMDASRTVVVTPDSTSRYYKLGISLVGAMLAIGYFFRHWRIDVRRLAIVPREEDDR</sequence>
<gene>
    <name evidence="2" type="ORF">GCM10009020_13570</name>
</gene>
<dbReference type="RefSeq" id="WP_343773172.1">
    <property type="nucleotide sequence ID" value="NZ_BAAADV010000001.1"/>
</dbReference>
<dbReference type="Proteomes" id="UP001500420">
    <property type="component" value="Unassembled WGS sequence"/>
</dbReference>
<evidence type="ECO:0008006" key="4">
    <source>
        <dbReference type="Google" id="ProtNLM"/>
    </source>
</evidence>
<dbReference type="InterPro" id="IPR058927">
    <property type="entry name" value="OB_2TM"/>
</dbReference>
<keyword evidence="1" id="KW-1133">Transmembrane helix</keyword>
<dbReference type="Gene3D" id="2.40.50.140">
    <property type="entry name" value="Nucleic acid-binding proteins"/>
    <property type="match status" value="1"/>
</dbReference>
<evidence type="ECO:0000313" key="2">
    <source>
        <dbReference type="EMBL" id="GAA0668973.1"/>
    </source>
</evidence>
<dbReference type="AlphaFoldDB" id="A0AAV3T8V4"/>
<evidence type="ECO:0000313" key="3">
    <source>
        <dbReference type="Proteomes" id="UP001500420"/>
    </source>
</evidence>